<dbReference type="EC" id="5.1.3.3" evidence="11"/>
<evidence type="ECO:0000256" key="10">
    <source>
        <dbReference type="ARBA" id="ARBA00023277"/>
    </source>
</evidence>
<evidence type="ECO:0000256" key="11">
    <source>
        <dbReference type="PIRNR" id="PIRNR005096"/>
    </source>
</evidence>
<dbReference type="RefSeq" id="WP_083644696.1">
    <property type="nucleotide sequence ID" value="NZ_AMRU01000009.1"/>
</dbReference>
<keyword evidence="8" id="KW-0106">Calcium</keyword>
<dbReference type="CDD" id="cd09019">
    <property type="entry name" value="galactose_mutarotase_like"/>
    <property type="match status" value="1"/>
</dbReference>
<evidence type="ECO:0000256" key="4">
    <source>
        <dbReference type="ARBA" id="ARBA00006206"/>
    </source>
</evidence>
<dbReference type="PANTHER" id="PTHR10091:SF0">
    <property type="entry name" value="GALACTOSE MUTAROTASE"/>
    <property type="match status" value="1"/>
</dbReference>
<dbReference type="Pfam" id="PF01263">
    <property type="entry name" value="Aldose_epim"/>
    <property type="match status" value="1"/>
</dbReference>
<evidence type="ECO:0000256" key="1">
    <source>
        <dbReference type="ARBA" id="ARBA00001913"/>
    </source>
</evidence>
<keyword evidence="6" id="KW-0963">Cytoplasm</keyword>
<dbReference type="Gene3D" id="2.70.98.10">
    <property type="match status" value="1"/>
</dbReference>
<evidence type="ECO:0000313" key="12">
    <source>
        <dbReference type="EMBL" id="APU68992.1"/>
    </source>
</evidence>
<evidence type="ECO:0000256" key="3">
    <source>
        <dbReference type="ARBA" id="ARBA00005028"/>
    </source>
</evidence>
<dbReference type="GO" id="GO:0005737">
    <property type="term" value="C:cytoplasm"/>
    <property type="evidence" value="ECO:0007669"/>
    <property type="project" value="UniProtKB-SubCell"/>
</dbReference>
<protein>
    <recommendedName>
        <fullName evidence="11">Aldose 1-epimerase</fullName>
        <ecNumber evidence="11">5.1.3.3</ecNumber>
    </recommendedName>
</protein>
<dbReference type="GO" id="GO:0004034">
    <property type="term" value="F:aldose 1-epimerase activity"/>
    <property type="evidence" value="ECO:0007669"/>
    <property type="project" value="UniProtKB-EC"/>
</dbReference>
<keyword evidence="13" id="KW-1185">Reference proteome</keyword>
<keyword evidence="7" id="KW-0597">Phosphoprotein</keyword>
<evidence type="ECO:0000256" key="7">
    <source>
        <dbReference type="ARBA" id="ARBA00022553"/>
    </source>
</evidence>
<dbReference type="FunFam" id="2.70.98.10:FF:000003">
    <property type="entry name" value="Aldose 1-epimerase"/>
    <property type="match status" value="1"/>
</dbReference>
<dbReference type="InterPro" id="IPR011013">
    <property type="entry name" value="Gal_mutarotase_sf_dom"/>
</dbReference>
<dbReference type="PIRSF" id="PIRSF005096">
    <property type="entry name" value="GALM"/>
    <property type="match status" value="1"/>
</dbReference>
<dbReference type="GO" id="GO:0033499">
    <property type="term" value="P:galactose catabolic process via UDP-galactose, Leloir pathway"/>
    <property type="evidence" value="ECO:0007669"/>
    <property type="project" value="TreeGrafter"/>
</dbReference>
<dbReference type="OrthoDB" id="9779408at2"/>
<name>A0A1L7I7B2_9FLAO</name>
<dbReference type="GO" id="GO:0030246">
    <property type="term" value="F:carbohydrate binding"/>
    <property type="evidence" value="ECO:0007669"/>
    <property type="project" value="InterPro"/>
</dbReference>
<evidence type="ECO:0000256" key="9">
    <source>
        <dbReference type="ARBA" id="ARBA00023235"/>
    </source>
</evidence>
<evidence type="ECO:0000256" key="2">
    <source>
        <dbReference type="ARBA" id="ARBA00004496"/>
    </source>
</evidence>
<dbReference type="Proteomes" id="UP000186230">
    <property type="component" value="Chromosome"/>
</dbReference>
<evidence type="ECO:0000256" key="5">
    <source>
        <dbReference type="ARBA" id="ARBA00011245"/>
    </source>
</evidence>
<comment type="cofactor">
    <cofactor evidence="1">
        <name>Ca(2+)</name>
        <dbReference type="ChEBI" id="CHEBI:29108"/>
    </cofactor>
</comment>
<keyword evidence="9 11" id="KW-0413">Isomerase</keyword>
<evidence type="ECO:0000256" key="8">
    <source>
        <dbReference type="ARBA" id="ARBA00022837"/>
    </source>
</evidence>
<dbReference type="KEGG" id="gfl:GRFL_2268"/>
<dbReference type="InterPro" id="IPR015443">
    <property type="entry name" value="Aldose_1-epimerase"/>
</dbReference>
<dbReference type="STRING" id="1229726.GRFL_2268"/>
<dbReference type="InterPro" id="IPR014718">
    <property type="entry name" value="GH-type_carb-bd"/>
</dbReference>
<comment type="subcellular location">
    <subcellularLocation>
        <location evidence="2">Cytoplasm</location>
    </subcellularLocation>
</comment>
<comment type="similarity">
    <text evidence="4 11">Belongs to the aldose epimerase family.</text>
</comment>
<evidence type="ECO:0000256" key="6">
    <source>
        <dbReference type="ARBA" id="ARBA00022490"/>
    </source>
</evidence>
<dbReference type="GO" id="GO:0006006">
    <property type="term" value="P:glucose metabolic process"/>
    <property type="evidence" value="ECO:0007669"/>
    <property type="project" value="TreeGrafter"/>
</dbReference>
<accession>A0A1L7I7B2</accession>
<dbReference type="InterPro" id="IPR047215">
    <property type="entry name" value="Galactose_mutarotase-like"/>
</dbReference>
<reference evidence="12 13" key="1">
    <citation type="submission" date="2016-07" db="EMBL/GenBank/DDBJ databases">
        <title>Multi-omics approach to identify versatile polysaccharide utilization systems of a marine flavobacterium Gramella flava.</title>
        <authorList>
            <person name="Tang K."/>
        </authorList>
    </citation>
    <scope>NUCLEOTIDE SEQUENCE [LARGE SCALE GENOMIC DNA]</scope>
    <source>
        <strain evidence="12 13">JLT2011</strain>
    </source>
</reference>
<comment type="subunit">
    <text evidence="5">Monomer.</text>
</comment>
<dbReference type="InterPro" id="IPR008183">
    <property type="entry name" value="Aldose_1/G6P_1-epimerase"/>
</dbReference>
<dbReference type="NCBIfam" id="NF008277">
    <property type="entry name" value="PRK11055.1"/>
    <property type="match status" value="1"/>
</dbReference>
<comment type="catalytic activity">
    <reaction evidence="11">
        <text>alpha-D-glucose = beta-D-glucose</text>
        <dbReference type="Rhea" id="RHEA:10264"/>
        <dbReference type="ChEBI" id="CHEBI:15903"/>
        <dbReference type="ChEBI" id="CHEBI:17925"/>
        <dbReference type="EC" id="5.1.3.3"/>
    </reaction>
</comment>
<sequence>MKKIFKTLPAIFLLSSLLFIQCKNTDKNEGSAAENEQAEGTRDDRGMQISESEFGKTSEGEAVTKYTITNSAGLEMSVINYGGIITSLKVPNKNGEYQDVVLGLDSVSQYETAGTYFGAIIGRFGNRIANASFELDGKKYQLEANDGPNSLHGGNKGFDKVIWNVEPSAGEDEASLKLTYTSKDGEGGYPGNLETTVTYTINSNNELDIKYEATTDQKTVVNLTQHSYFNLSGDFSKTILDHVVQIDADEYLPVDKTLIPTGKLEPVEGTPFDFREPTPISEGMKQEESNEQLKRGPGFDHCWVLNDQDNGMRLAASAYEPTSGRLMEVYTTEPALQFYIGNFLDGSLPAKGGGNYEKRTGFCMETQHYPDSPNQEQFPSVVLEPGDTYTSETAYKFSVK</sequence>
<proteinExistence type="inferred from homology"/>
<dbReference type="UniPathway" id="UPA00242"/>
<comment type="pathway">
    <text evidence="3 11">Carbohydrate metabolism; hexose metabolism.</text>
</comment>
<dbReference type="SUPFAM" id="SSF74650">
    <property type="entry name" value="Galactose mutarotase-like"/>
    <property type="match status" value="1"/>
</dbReference>
<dbReference type="AlphaFoldDB" id="A0A1L7I7B2"/>
<organism evidence="12 13">
    <name type="scientific">Christiangramia flava JLT2011</name>
    <dbReference type="NCBI Taxonomy" id="1229726"/>
    <lineage>
        <taxon>Bacteria</taxon>
        <taxon>Pseudomonadati</taxon>
        <taxon>Bacteroidota</taxon>
        <taxon>Flavobacteriia</taxon>
        <taxon>Flavobacteriales</taxon>
        <taxon>Flavobacteriaceae</taxon>
        <taxon>Christiangramia</taxon>
    </lineage>
</organism>
<dbReference type="EMBL" id="CP016359">
    <property type="protein sequence ID" value="APU68992.1"/>
    <property type="molecule type" value="Genomic_DNA"/>
</dbReference>
<dbReference type="PANTHER" id="PTHR10091">
    <property type="entry name" value="ALDOSE-1-EPIMERASE"/>
    <property type="match status" value="1"/>
</dbReference>
<evidence type="ECO:0000313" key="13">
    <source>
        <dbReference type="Proteomes" id="UP000186230"/>
    </source>
</evidence>
<keyword evidence="10 11" id="KW-0119">Carbohydrate metabolism</keyword>
<gene>
    <name evidence="12" type="ORF">GRFL_2268</name>
</gene>